<evidence type="ECO:0000256" key="7">
    <source>
        <dbReference type="ARBA" id="ARBA00023237"/>
    </source>
</evidence>
<evidence type="ECO:0000259" key="11">
    <source>
        <dbReference type="Pfam" id="PF00593"/>
    </source>
</evidence>
<feature type="chain" id="PRO_5013381900" evidence="10">
    <location>
        <begin position="29"/>
        <end position="997"/>
    </location>
</feature>
<dbReference type="RefSeq" id="WP_073059401.1">
    <property type="nucleotide sequence ID" value="NZ_FQUS01000003.1"/>
</dbReference>
<dbReference type="GO" id="GO:0009279">
    <property type="term" value="C:cell outer membrane"/>
    <property type="evidence" value="ECO:0007669"/>
    <property type="project" value="UniProtKB-SubCell"/>
</dbReference>
<dbReference type="PROSITE" id="PS52016">
    <property type="entry name" value="TONB_DEPENDENT_REC_3"/>
    <property type="match status" value="1"/>
</dbReference>
<evidence type="ECO:0000256" key="5">
    <source>
        <dbReference type="ARBA" id="ARBA00023077"/>
    </source>
</evidence>
<dbReference type="InterPro" id="IPR008969">
    <property type="entry name" value="CarboxyPept-like_regulatory"/>
</dbReference>
<proteinExistence type="inferred from homology"/>
<evidence type="ECO:0000256" key="3">
    <source>
        <dbReference type="ARBA" id="ARBA00022452"/>
    </source>
</evidence>
<dbReference type="STRING" id="1194090.SAMN05443144_10317"/>
<dbReference type="OrthoDB" id="9768177at2"/>
<feature type="domain" description="TonB-dependent receptor plug" evidence="12">
    <location>
        <begin position="127"/>
        <end position="232"/>
    </location>
</feature>
<dbReference type="NCBIfam" id="TIGR04056">
    <property type="entry name" value="OMP_RagA_SusC"/>
    <property type="match status" value="1"/>
</dbReference>
<comment type="similarity">
    <text evidence="8 9">Belongs to the TonB-dependent receptor family.</text>
</comment>
<dbReference type="InterPro" id="IPR000531">
    <property type="entry name" value="Beta-barrel_TonB"/>
</dbReference>
<evidence type="ECO:0000313" key="14">
    <source>
        <dbReference type="Proteomes" id="UP000184041"/>
    </source>
</evidence>
<dbReference type="AlphaFoldDB" id="A0A1M4VRF5"/>
<dbReference type="InterPro" id="IPR023996">
    <property type="entry name" value="TonB-dep_OMP_SusC/RagA"/>
</dbReference>
<evidence type="ECO:0000256" key="8">
    <source>
        <dbReference type="PROSITE-ProRule" id="PRU01360"/>
    </source>
</evidence>
<dbReference type="SUPFAM" id="SSF49464">
    <property type="entry name" value="Carboxypeptidase regulatory domain-like"/>
    <property type="match status" value="1"/>
</dbReference>
<keyword evidence="5 9" id="KW-0798">TonB box</keyword>
<feature type="signal peptide" evidence="10">
    <location>
        <begin position="1"/>
        <end position="28"/>
    </location>
</feature>
<dbReference type="NCBIfam" id="TIGR04057">
    <property type="entry name" value="SusC_RagA_signa"/>
    <property type="match status" value="1"/>
</dbReference>
<evidence type="ECO:0000256" key="10">
    <source>
        <dbReference type="SAM" id="SignalP"/>
    </source>
</evidence>
<evidence type="ECO:0000313" key="13">
    <source>
        <dbReference type="EMBL" id="SHE71606.1"/>
    </source>
</evidence>
<dbReference type="Pfam" id="PF07715">
    <property type="entry name" value="Plug"/>
    <property type="match status" value="1"/>
</dbReference>
<evidence type="ECO:0000256" key="1">
    <source>
        <dbReference type="ARBA" id="ARBA00004571"/>
    </source>
</evidence>
<evidence type="ECO:0000256" key="2">
    <source>
        <dbReference type="ARBA" id="ARBA00022448"/>
    </source>
</evidence>
<dbReference type="SUPFAM" id="SSF56935">
    <property type="entry name" value="Porins"/>
    <property type="match status" value="1"/>
</dbReference>
<dbReference type="Pfam" id="PF13715">
    <property type="entry name" value="CarbopepD_reg_2"/>
    <property type="match status" value="1"/>
</dbReference>
<dbReference type="Pfam" id="PF00593">
    <property type="entry name" value="TonB_dep_Rec_b-barrel"/>
    <property type="match status" value="1"/>
</dbReference>
<dbReference type="Gene3D" id="2.60.40.1120">
    <property type="entry name" value="Carboxypeptidase-like, regulatory domain"/>
    <property type="match status" value="1"/>
</dbReference>
<dbReference type="InterPro" id="IPR023997">
    <property type="entry name" value="TonB-dep_OMP_SusC/RagA_CS"/>
</dbReference>
<keyword evidence="2 8" id="KW-0813">Transport</keyword>
<keyword evidence="14" id="KW-1185">Reference proteome</keyword>
<feature type="domain" description="TonB-dependent receptor-like beta-barrel" evidence="11">
    <location>
        <begin position="382"/>
        <end position="856"/>
    </location>
</feature>
<protein>
    <submittedName>
        <fullName evidence="13">TonB-linked outer membrane protein, SusC/RagA family</fullName>
    </submittedName>
</protein>
<keyword evidence="6 8" id="KW-0472">Membrane</keyword>
<comment type="subcellular location">
    <subcellularLocation>
        <location evidence="1 8">Cell outer membrane</location>
        <topology evidence="1 8">Multi-pass membrane protein</topology>
    </subcellularLocation>
</comment>
<accession>A0A1M4VRF5</accession>
<keyword evidence="4 8" id="KW-0812">Transmembrane</keyword>
<dbReference type="InterPro" id="IPR039426">
    <property type="entry name" value="TonB-dep_rcpt-like"/>
</dbReference>
<reference evidence="13 14" key="1">
    <citation type="submission" date="2016-11" db="EMBL/GenBank/DDBJ databases">
        <authorList>
            <person name="Jaros S."/>
            <person name="Januszkiewicz K."/>
            <person name="Wedrychowicz H."/>
        </authorList>
    </citation>
    <scope>NUCLEOTIDE SEQUENCE [LARGE SCALE GENOMIC DNA]</scope>
    <source>
        <strain evidence="13 14">DSM 21986</strain>
    </source>
</reference>
<dbReference type="InterPro" id="IPR036942">
    <property type="entry name" value="Beta-barrel_TonB_sf"/>
</dbReference>
<dbReference type="InterPro" id="IPR037066">
    <property type="entry name" value="Plug_dom_sf"/>
</dbReference>
<dbReference type="InterPro" id="IPR012910">
    <property type="entry name" value="Plug_dom"/>
</dbReference>
<dbReference type="Proteomes" id="UP000184041">
    <property type="component" value="Unassembled WGS sequence"/>
</dbReference>
<keyword evidence="7 8" id="KW-0998">Cell outer membrane</keyword>
<evidence type="ECO:0000256" key="4">
    <source>
        <dbReference type="ARBA" id="ARBA00022692"/>
    </source>
</evidence>
<gene>
    <name evidence="13" type="ORF">SAMN05443144_10317</name>
</gene>
<dbReference type="EMBL" id="FQUS01000003">
    <property type="protein sequence ID" value="SHE71606.1"/>
    <property type="molecule type" value="Genomic_DNA"/>
</dbReference>
<keyword evidence="10" id="KW-0732">Signal</keyword>
<dbReference type="Gene3D" id="2.40.170.20">
    <property type="entry name" value="TonB-dependent receptor, beta-barrel domain"/>
    <property type="match status" value="1"/>
</dbReference>
<name>A0A1M4VRF5_9BACT</name>
<dbReference type="Gene3D" id="2.170.130.10">
    <property type="entry name" value="TonB-dependent receptor, plug domain"/>
    <property type="match status" value="1"/>
</dbReference>
<evidence type="ECO:0000256" key="9">
    <source>
        <dbReference type="RuleBase" id="RU003357"/>
    </source>
</evidence>
<evidence type="ECO:0000256" key="6">
    <source>
        <dbReference type="ARBA" id="ARBA00023136"/>
    </source>
</evidence>
<sequence>MGKTIRTTLLMFVFLVGTLLCTAGPAWAQQVTGTVTDEETGEPIPGANIYISELQTGAATDAEGNYEISVEPGTYSLTASYVGYEEYETTFSISEGETMTLDIVLSQRVQIGEELVVVGYGTQERGDVTGSVSSVSAEELNEVSITSIDQGLQGRTAGVTVTQSGTKPGSDAEVRIRGNRSINASNEPLYVIDGVPISGGLRDINPASIQSIEVLKDASATAIYGARGSNGVVIVTTSRGYDGELSVTYNGSVGFSKALDKVDRMNGEEYAELNREAHRAAGEYTDDSQFLEPGELEKLNNGEWVDYQEMILETGVRHNHNLGISGGNENTRFHVSFGALQEQGILAPEDFSRYNIQINVDMDVTDKLTIGTTTLGSYSVRNGGDRNFYSEAVDNSPLGSPFDEEGNLVFQPINDGQRSNPLIEVLPDTYVDEEKRQRLLSNVFAEYDLLDNLNFRMNFAPDIRYERDSDFQASRSRAQFLGPSAAQKANNFTFEYTWENIITYEETLAEDHNIELTGLFSIQEFQTESDSMEVRGIPIQDMQHHNFGAAQEILGSDTRFEKWNLLSTMLRANYNYDDRYLLTATGRVDGSSRFGDNHKYGVFPSMALSWNIANEDFFNSEGFLNDLSLRVSWGQTGQTGITPYQTLALLDRTTYNYGSDLAYGYQPSQISNPDLKWETTATTNIGLNFGILDSRITGSVDVYQQNTSDLLLRRQLPPTSGYESILENVGSTRNTGIEVSLSTVNVQSSSGDGFQWTTDLNFASNKEEIVELYGGDEDDIGNEWFIGEPIDVFYDYDQVGVWQSDEEELAAQYNQIPGEIRVKDVDGDEQINASDRVIIGQEMPKFTGGMTNRFSYKGVDFSFFLYASLGNTINSGIHNTALVGRYNEHDVNYWTPDNPANRHPRPTINREFPIYNDARLFFDGSFVKVRNVQLGYNFPLNIVQNVLGAQSLRIYASADQPFIFSSYVQDYGGIDPENPGTGTPARWQMNFGINLTF</sequence>
<evidence type="ECO:0000259" key="12">
    <source>
        <dbReference type="Pfam" id="PF07715"/>
    </source>
</evidence>
<keyword evidence="3 8" id="KW-1134">Transmembrane beta strand</keyword>
<organism evidence="13 14">
    <name type="scientific">Fodinibius roseus</name>
    <dbReference type="NCBI Taxonomy" id="1194090"/>
    <lineage>
        <taxon>Bacteria</taxon>
        <taxon>Pseudomonadati</taxon>
        <taxon>Balneolota</taxon>
        <taxon>Balneolia</taxon>
        <taxon>Balneolales</taxon>
        <taxon>Balneolaceae</taxon>
        <taxon>Fodinibius</taxon>
    </lineage>
</organism>